<dbReference type="Proteomes" id="UP000193411">
    <property type="component" value="Unassembled WGS sequence"/>
</dbReference>
<accession>A0A1Y2HH78</accession>
<keyword evidence="1" id="KW-0812">Transmembrane</keyword>
<evidence type="ECO:0000259" key="2">
    <source>
        <dbReference type="Pfam" id="PF15149"/>
    </source>
</evidence>
<dbReference type="GO" id="GO:0036128">
    <property type="term" value="C:CatSper complex"/>
    <property type="evidence" value="ECO:0007669"/>
    <property type="project" value="InterPro"/>
</dbReference>
<feature type="transmembrane region" description="Helical" evidence="1">
    <location>
        <begin position="333"/>
        <end position="352"/>
    </location>
</feature>
<dbReference type="InterPro" id="IPR048789">
    <property type="entry name" value="CATSPERB_C"/>
</dbReference>
<organism evidence="3 4">
    <name type="scientific">Catenaria anguillulae PL171</name>
    <dbReference type="NCBI Taxonomy" id="765915"/>
    <lineage>
        <taxon>Eukaryota</taxon>
        <taxon>Fungi</taxon>
        <taxon>Fungi incertae sedis</taxon>
        <taxon>Blastocladiomycota</taxon>
        <taxon>Blastocladiomycetes</taxon>
        <taxon>Blastocladiales</taxon>
        <taxon>Catenariaceae</taxon>
        <taxon>Catenaria</taxon>
    </lineage>
</organism>
<dbReference type="PANTHER" id="PTHR14705:SF0">
    <property type="entry name" value="CATION CHANNEL SPERM-ASSOCIATED AUXILIARY SUBUNIT BETA"/>
    <property type="match status" value="1"/>
</dbReference>
<evidence type="ECO:0000313" key="3">
    <source>
        <dbReference type="EMBL" id="ORZ33950.1"/>
    </source>
</evidence>
<sequence length="357" mass="39230">MSSLDQLTVNATARWIPENPTIIQRGEAVGGISSQLTFSDWFAFNLSSQGDNDRLNSKSDLSLQVNNREDVMAPLLEASVTRSLRSLVSVEPAPLSLMCPFSVPNIRVISGCNPSYRLAVTIPGTSLSTLQDDLVFSNGASMIQSLPTNYRPPSTLGVAVPNSTYIYNADPSAPRYNDFFSISQSTGIFQQCLGESSRAGCACTDNQKRSMSVADSDCIEKVLRAYQQSTFALKLQLTRDMITYTTVAANYTVTELNHRTDWCILNLSGACTPPDWSYSALADPSQNASIQFKGGELYHFRASVPIGTYCTLRADFPVYVINSTPLPSVHQSAMAISAIVFCFWLLTIYLWYSYKQA</sequence>
<dbReference type="Pfam" id="PF15149">
    <property type="entry name" value="CATSPERB_C"/>
    <property type="match status" value="1"/>
</dbReference>
<gene>
    <name evidence="3" type="ORF">BCR44DRAFT_204898</name>
</gene>
<dbReference type="EMBL" id="MCFL01000032">
    <property type="protein sequence ID" value="ORZ33950.1"/>
    <property type="molecule type" value="Genomic_DNA"/>
</dbReference>
<proteinExistence type="predicted"/>
<protein>
    <submittedName>
        <fullName evidence="3">Cation channel sperm-associated protein subunit beta protein family-domain-containing protein</fullName>
    </submittedName>
</protein>
<dbReference type="STRING" id="765915.A0A1Y2HH78"/>
<dbReference type="AlphaFoldDB" id="A0A1Y2HH78"/>
<dbReference type="OrthoDB" id="2159869at2759"/>
<feature type="domain" description="Cation channel sperm-associated protein subunit beta C-terminal" evidence="2">
    <location>
        <begin position="136"/>
        <end position="352"/>
    </location>
</feature>
<comment type="caution">
    <text evidence="3">The sequence shown here is derived from an EMBL/GenBank/DDBJ whole genome shotgun (WGS) entry which is preliminary data.</text>
</comment>
<evidence type="ECO:0000313" key="4">
    <source>
        <dbReference type="Proteomes" id="UP000193411"/>
    </source>
</evidence>
<name>A0A1Y2HH78_9FUNG</name>
<dbReference type="InterPro" id="IPR028748">
    <property type="entry name" value="CATSPERB"/>
</dbReference>
<dbReference type="GO" id="GO:0005929">
    <property type="term" value="C:cilium"/>
    <property type="evidence" value="ECO:0007669"/>
    <property type="project" value="TreeGrafter"/>
</dbReference>
<keyword evidence="1" id="KW-1133">Transmembrane helix</keyword>
<evidence type="ECO:0000256" key="1">
    <source>
        <dbReference type="SAM" id="Phobius"/>
    </source>
</evidence>
<reference evidence="3 4" key="1">
    <citation type="submission" date="2016-07" db="EMBL/GenBank/DDBJ databases">
        <title>Pervasive Adenine N6-methylation of Active Genes in Fungi.</title>
        <authorList>
            <consortium name="DOE Joint Genome Institute"/>
            <person name="Mondo S.J."/>
            <person name="Dannebaum R.O."/>
            <person name="Kuo R.C."/>
            <person name="Labutti K."/>
            <person name="Haridas S."/>
            <person name="Kuo A."/>
            <person name="Salamov A."/>
            <person name="Ahrendt S.R."/>
            <person name="Lipzen A."/>
            <person name="Sullivan W."/>
            <person name="Andreopoulos W.B."/>
            <person name="Clum A."/>
            <person name="Lindquist E."/>
            <person name="Daum C."/>
            <person name="Ramamoorthy G.K."/>
            <person name="Gryganskyi A."/>
            <person name="Culley D."/>
            <person name="Magnuson J.K."/>
            <person name="James T.Y."/>
            <person name="O'Malley M.A."/>
            <person name="Stajich J.E."/>
            <person name="Spatafora J.W."/>
            <person name="Visel A."/>
            <person name="Grigoriev I.V."/>
        </authorList>
    </citation>
    <scope>NUCLEOTIDE SEQUENCE [LARGE SCALE GENOMIC DNA]</scope>
    <source>
        <strain evidence="3 4">PL171</strain>
    </source>
</reference>
<keyword evidence="4" id="KW-1185">Reference proteome</keyword>
<keyword evidence="1" id="KW-0472">Membrane</keyword>
<dbReference type="PANTHER" id="PTHR14705">
    <property type="entry name" value="CATION CHANNEL SPERM-ASSOCIATED PROTEIN SUBUNIT BETA"/>
    <property type="match status" value="1"/>
</dbReference>